<feature type="region of interest" description="Disordered" evidence="1">
    <location>
        <begin position="478"/>
        <end position="806"/>
    </location>
</feature>
<feature type="compositionally biased region" description="Low complexity" evidence="1">
    <location>
        <begin position="556"/>
        <end position="586"/>
    </location>
</feature>
<feature type="compositionally biased region" description="Polar residues" evidence="1">
    <location>
        <begin position="1223"/>
        <end position="1239"/>
    </location>
</feature>
<feature type="region of interest" description="Disordered" evidence="1">
    <location>
        <begin position="1316"/>
        <end position="1363"/>
    </location>
</feature>
<dbReference type="InParanoid" id="A0A316YTV2"/>
<feature type="compositionally biased region" description="Low complexity" evidence="1">
    <location>
        <begin position="257"/>
        <end position="267"/>
    </location>
</feature>
<feature type="compositionally biased region" description="Polar residues" evidence="1">
    <location>
        <begin position="751"/>
        <end position="761"/>
    </location>
</feature>
<feature type="compositionally biased region" description="Pro residues" evidence="1">
    <location>
        <begin position="619"/>
        <end position="628"/>
    </location>
</feature>
<dbReference type="EMBL" id="KZ819634">
    <property type="protein sequence ID" value="PWN92719.1"/>
    <property type="molecule type" value="Genomic_DNA"/>
</dbReference>
<evidence type="ECO:0000313" key="3">
    <source>
        <dbReference type="Proteomes" id="UP000245768"/>
    </source>
</evidence>
<feature type="compositionally biased region" description="Polar residues" evidence="1">
    <location>
        <begin position="1106"/>
        <end position="1120"/>
    </location>
</feature>
<feature type="compositionally biased region" description="Polar residues" evidence="1">
    <location>
        <begin position="302"/>
        <end position="322"/>
    </location>
</feature>
<keyword evidence="3" id="KW-1185">Reference proteome</keyword>
<feature type="compositionally biased region" description="Low complexity" evidence="1">
    <location>
        <begin position="762"/>
        <end position="802"/>
    </location>
</feature>
<feature type="compositionally biased region" description="Low complexity" evidence="1">
    <location>
        <begin position="1008"/>
        <end position="1020"/>
    </location>
</feature>
<feature type="compositionally biased region" description="Low complexity" evidence="1">
    <location>
        <begin position="717"/>
        <end position="727"/>
    </location>
</feature>
<dbReference type="OrthoDB" id="3269398at2759"/>
<feature type="region of interest" description="Disordered" evidence="1">
    <location>
        <begin position="1171"/>
        <end position="1247"/>
    </location>
</feature>
<feature type="compositionally biased region" description="Polar residues" evidence="1">
    <location>
        <begin position="1028"/>
        <end position="1051"/>
    </location>
</feature>
<feature type="compositionally biased region" description="Polar residues" evidence="1">
    <location>
        <begin position="99"/>
        <end position="111"/>
    </location>
</feature>
<feature type="compositionally biased region" description="Basic and acidic residues" evidence="1">
    <location>
        <begin position="242"/>
        <end position="255"/>
    </location>
</feature>
<feature type="compositionally biased region" description="Polar residues" evidence="1">
    <location>
        <begin position="487"/>
        <end position="503"/>
    </location>
</feature>
<dbReference type="GeneID" id="37045688"/>
<feature type="compositionally biased region" description="Low complexity" evidence="1">
    <location>
        <begin position="19"/>
        <end position="42"/>
    </location>
</feature>
<organism evidence="2 3">
    <name type="scientific">Acaromyces ingoldii</name>
    <dbReference type="NCBI Taxonomy" id="215250"/>
    <lineage>
        <taxon>Eukaryota</taxon>
        <taxon>Fungi</taxon>
        <taxon>Dikarya</taxon>
        <taxon>Basidiomycota</taxon>
        <taxon>Ustilaginomycotina</taxon>
        <taxon>Exobasidiomycetes</taxon>
        <taxon>Exobasidiales</taxon>
        <taxon>Cryptobasidiaceae</taxon>
        <taxon>Acaromyces</taxon>
    </lineage>
</organism>
<feature type="compositionally biased region" description="Low complexity" evidence="1">
    <location>
        <begin position="1078"/>
        <end position="1089"/>
    </location>
</feature>
<sequence length="1363" mass="143575">MTASQQDSAFAPATMLGYPSSRSSSSSSATPPTTRQQQQQQAHHTLSHRPSMTASLIARVAPSSASSPALRGLDGGAWSSSSSSSMMRPSFGSHAAGPSQGSDSRSASISSMVQSSYEVPLFFDPAAQRSASTSSSSIAARRRTLTARPSSASSSSTSAAQSPFASPRRDDDDAGSDWTGSLEGMKEPDEDMDVTAVERELNKRTRELSFMAKKSVDDLRAVVMASQIDEPLPPLPQTPALDELHKMSKSDEVENKSSGSGSSSSSGGSSGNNGAGKRTKKRPTRLQLAETNYDEAPRRDSPATSMPVSVSYGSQLTLQAGSKASPHGSAHTRKTVSSSRVHSPLTPSMPPSPSRRHLYAKADEIFPRAYSVSPTSPHATLHSPTSAMRTSTAMREREWSDAGELARSQSRFSDGTEDSHNSTPLFCDDSVSSRASSVHPPPPQQPPLSTAKPLQHQLQNPLLAGLDEYYYPRRAPVSPRAVAQAGRPSTSDAAVHLANSTSPPQSPSGVRFVRHNHSSSDQEALRRFVEEEEEPLRHRPRHQLQIVESPPLTDFKGAMSSSSPPPGSGSANGNGNSNTTGSSKKSISLGSRLRAVSTPKLRHTSSGWRLFGAGSPPAEAAPPLPTPESRPASASTNQSGPAASSPTVATRPGSSTTRIYPPQAPSGRFRSRTIGEADDGRRRSNGSNKSSILNNTGSSSHGGDDEAGPTPQRPRRPSSTEAIAAVARRPRRPSKAETYSSSVNSSVHSFLNASHSSSQIIATSPATAAPPSSTPASTAASTTKAAKVAPPKSPASRPKSSKGGWASHLHEGLTLHVDHGGHRSFVKLAYLAYEPFTRPEMLCPAVLDERPATPKRPKSKGADGPSSSPYNKAEELGALEYGPADIATPIMLEAGSEEVVIKHLTLGDDTKGDLLTRQATLSTRIDGTHEVSGCERKGRLAWRCVYSIDQRTLRIVGFFCSGELVDSNRAKKSKLISGIRKQMAPNLQSMQILGASPAGSSTMPLVDSPTSSHPSGGPSSLARPGGATSISTWSPASMASRQLDSSPQSVPGNLPPGVVPFKMSSSTTRSHSRPPPAATSSASSSATSPVTPGNRSLLLPSPLSSHFATLQHQPPSITSDGTEEEKLQPPTGTRRRGHSFGEAARGLAVPVPSRPGQSGAGALGLDVSAAKGSSLHPSRQTQEQQQRQQQQQHLLHQRQRVLSQARDGGAEYGQRVRAATSGEPASSLRSFSSARQTPSPSRPPTASEEIKLAYLGTAAAFRELGLDDEMLSADEGDAETRKAPTRPLTADVFVRAGRGGTPASPHRANVEVHSGLLKGTAKPLPPPPSSLMADERPRTTSSIPPGQRFGLPSASPELMRRWL</sequence>
<feature type="compositionally biased region" description="Low complexity" evidence="1">
    <location>
        <begin position="1179"/>
        <end position="1194"/>
    </location>
</feature>
<feature type="region of interest" description="Disordered" evidence="1">
    <location>
        <begin position="1"/>
        <end position="111"/>
    </location>
</feature>
<gene>
    <name evidence="2" type="ORF">FA10DRAFT_282404</name>
</gene>
<accession>A0A316YTV2</accession>
<proteinExistence type="predicted"/>
<feature type="compositionally biased region" description="Low complexity" evidence="1">
    <location>
        <begin position="1096"/>
        <end position="1105"/>
    </location>
</feature>
<feature type="compositionally biased region" description="Basic and acidic residues" evidence="1">
    <location>
        <begin position="673"/>
        <end position="682"/>
    </location>
</feature>
<name>A0A316YTV2_9BASI</name>
<feature type="region of interest" description="Disordered" evidence="1">
    <location>
        <begin position="848"/>
        <end position="872"/>
    </location>
</feature>
<reference evidence="2 3" key="1">
    <citation type="journal article" date="2018" name="Mol. Biol. Evol.">
        <title>Broad Genomic Sampling Reveals a Smut Pathogenic Ancestry of the Fungal Clade Ustilaginomycotina.</title>
        <authorList>
            <person name="Kijpornyongpan T."/>
            <person name="Mondo S.J."/>
            <person name="Barry K."/>
            <person name="Sandor L."/>
            <person name="Lee J."/>
            <person name="Lipzen A."/>
            <person name="Pangilinan J."/>
            <person name="LaButti K."/>
            <person name="Hainaut M."/>
            <person name="Henrissat B."/>
            <person name="Grigoriev I.V."/>
            <person name="Spatafora J.W."/>
            <person name="Aime M.C."/>
        </authorList>
    </citation>
    <scope>NUCLEOTIDE SEQUENCE [LARGE SCALE GENOMIC DNA]</scope>
    <source>
        <strain evidence="2 3">MCA 4198</strain>
    </source>
</reference>
<feature type="compositionally biased region" description="Low complexity" evidence="1">
    <location>
        <begin position="740"/>
        <end position="749"/>
    </location>
</feature>
<feature type="region of interest" description="Disordered" evidence="1">
    <location>
        <begin position="128"/>
        <end position="194"/>
    </location>
</feature>
<dbReference type="Proteomes" id="UP000245768">
    <property type="component" value="Unassembled WGS sequence"/>
</dbReference>
<feature type="compositionally biased region" description="Low complexity" evidence="1">
    <location>
        <begin position="146"/>
        <end position="166"/>
    </location>
</feature>
<protein>
    <submittedName>
        <fullName evidence="2">Uncharacterized protein</fullName>
    </submittedName>
</protein>
<feature type="compositionally biased region" description="Polar residues" evidence="1">
    <location>
        <begin position="692"/>
        <end position="701"/>
    </location>
</feature>
<feature type="region of interest" description="Disordered" evidence="1">
    <location>
        <begin position="994"/>
        <end position="1139"/>
    </location>
</feature>
<feature type="region of interest" description="Disordered" evidence="1">
    <location>
        <begin position="226"/>
        <end position="460"/>
    </location>
</feature>
<dbReference type="RefSeq" id="XP_025379917.1">
    <property type="nucleotide sequence ID" value="XM_025523772.1"/>
</dbReference>
<feature type="compositionally biased region" description="Basic and acidic residues" evidence="1">
    <location>
        <begin position="518"/>
        <end position="529"/>
    </location>
</feature>
<evidence type="ECO:0000313" key="2">
    <source>
        <dbReference type="EMBL" id="PWN92719.1"/>
    </source>
</evidence>
<feature type="compositionally biased region" description="Polar residues" evidence="1">
    <location>
        <begin position="632"/>
        <end position="658"/>
    </location>
</feature>
<evidence type="ECO:0000256" key="1">
    <source>
        <dbReference type="SAM" id="MobiDB-lite"/>
    </source>
</evidence>
<feature type="compositionally biased region" description="Polar residues" evidence="1">
    <location>
        <begin position="372"/>
        <end position="393"/>
    </location>
</feature>
<feature type="compositionally biased region" description="Low complexity" evidence="1">
    <location>
        <begin position="128"/>
        <end position="139"/>
    </location>
</feature>